<name>A0A814BZF7_9BILA</name>
<dbReference type="Gene3D" id="2.130.10.10">
    <property type="entry name" value="YVTN repeat-like/Quinoprotein amine dehydrogenase"/>
    <property type="match status" value="2"/>
</dbReference>
<dbReference type="InterPro" id="IPR001680">
    <property type="entry name" value="WD40_rpt"/>
</dbReference>
<dbReference type="Proteomes" id="UP000663829">
    <property type="component" value="Unassembled WGS sequence"/>
</dbReference>
<dbReference type="PANTHER" id="PTHR44163">
    <property type="entry name" value="U3 SMALL NUCLEOLAR RNA-ASSOCIATED PROTEIN 4 HOMOLOG"/>
    <property type="match status" value="1"/>
</dbReference>
<proteinExistence type="predicted"/>
<dbReference type="Proteomes" id="UP000681722">
    <property type="component" value="Unassembled WGS sequence"/>
</dbReference>
<accession>A0A814BZF7</accession>
<keyword evidence="5" id="KW-1185">Reference proteome</keyword>
<dbReference type="GO" id="GO:0000462">
    <property type="term" value="P:maturation of SSU-rRNA from tricistronic rRNA transcript (SSU-rRNA, 5.8S rRNA, LSU-rRNA)"/>
    <property type="evidence" value="ECO:0007669"/>
    <property type="project" value="InterPro"/>
</dbReference>
<gene>
    <name evidence="2" type="ORF">GPM918_LOCUS10494</name>
    <name evidence="1" type="ORF">OVA965_LOCUS8348</name>
    <name evidence="4" type="ORF">SRO942_LOCUS10495</name>
    <name evidence="3" type="ORF">TMI583_LOCUS8344</name>
</gene>
<dbReference type="InterPro" id="IPR011047">
    <property type="entry name" value="Quinoprotein_ADH-like_sf"/>
</dbReference>
<dbReference type="Proteomes" id="UP000682733">
    <property type="component" value="Unassembled WGS sequence"/>
</dbReference>
<dbReference type="SUPFAM" id="SSF50998">
    <property type="entry name" value="Quinoprotein alcohol dehydrogenase-like"/>
    <property type="match status" value="1"/>
</dbReference>
<evidence type="ECO:0000313" key="3">
    <source>
        <dbReference type="EMBL" id="CAF3659915.1"/>
    </source>
</evidence>
<evidence type="ECO:0000313" key="4">
    <source>
        <dbReference type="EMBL" id="CAF3714005.1"/>
    </source>
</evidence>
<dbReference type="EMBL" id="CAJOBA010002799">
    <property type="protein sequence ID" value="CAF3659915.1"/>
    <property type="molecule type" value="Genomic_DNA"/>
</dbReference>
<dbReference type="Proteomes" id="UP000677228">
    <property type="component" value="Unassembled WGS sequence"/>
</dbReference>
<evidence type="ECO:0000313" key="5">
    <source>
        <dbReference type="Proteomes" id="UP000663829"/>
    </source>
</evidence>
<reference evidence="2" key="1">
    <citation type="submission" date="2021-02" db="EMBL/GenBank/DDBJ databases">
        <authorList>
            <person name="Nowell W R."/>
        </authorList>
    </citation>
    <scope>NUCLEOTIDE SEQUENCE</scope>
</reference>
<protein>
    <submittedName>
        <fullName evidence="2">Uncharacterized protein</fullName>
    </submittedName>
</protein>
<dbReference type="EMBL" id="CAJNOK010002798">
    <property type="protein sequence ID" value="CAF0875428.1"/>
    <property type="molecule type" value="Genomic_DNA"/>
</dbReference>
<comment type="caution">
    <text evidence="2">The sequence shown here is derived from an EMBL/GenBank/DDBJ whole genome shotgun (WGS) entry which is preliminary data.</text>
</comment>
<dbReference type="EMBL" id="CAJOBC010002072">
    <property type="protein sequence ID" value="CAF3714005.1"/>
    <property type="molecule type" value="Genomic_DNA"/>
</dbReference>
<evidence type="ECO:0000313" key="1">
    <source>
        <dbReference type="EMBL" id="CAF0875428.1"/>
    </source>
</evidence>
<organism evidence="2 5">
    <name type="scientific">Didymodactylos carnosus</name>
    <dbReference type="NCBI Taxonomy" id="1234261"/>
    <lineage>
        <taxon>Eukaryota</taxon>
        <taxon>Metazoa</taxon>
        <taxon>Spiralia</taxon>
        <taxon>Gnathifera</taxon>
        <taxon>Rotifera</taxon>
        <taxon>Eurotatoria</taxon>
        <taxon>Bdelloidea</taxon>
        <taxon>Philodinida</taxon>
        <taxon>Philodinidae</taxon>
        <taxon>Didymodactylos</taxon>
    </lineage>
</organism>
<sequence length="735" mass="84628">MGDYVIHRNQLYRPQLTSILHSCYESQSQRLAVLRNDFSIEIWNVHDYFTLERTIPAKNSSSIEVLSWFNSYLLSAGLDGQLILYDHLTYRQLKVTNTIGGSIWCINKQRKKEKHDRIAIGTELGYVSIYEISGLDDKNELDIKLVKTVCKQEQRILSLAWHSTDDDFLVAGSLNMIYICSIKQGRCIQQINVGKITTSVRRQQNKNVSYKQHQQDTIIWCLQIAEDYTVFSGDSSGRTCVWDAVYGTLIRSFQTHRIEPVIARIELVNKSTMMTTPETNGTLQHVNRLNKQWIKTMSLNCHSHDVRSLTLIQHQAQTEKYFLVSGGLDCRLLVHEIKQDNSKPPQLVKKCYNFVQQQLIHRDGNLFLFQYSDYVELWTMGNTVTKIDSKQEQQHKSGDCLPLTQLPQHLVQIKTKHSGKLYSSNLAQIEHQSIVALSDTAGLHLYLVKGVDAALHQVKVSSIKTYIIPPKSSQSSVSKLLSSIQNVIQIQFSHQDQQQLLLFVLTDLNELYCLSISSSFTQLSLECIINCTNNSDKLSSVLKFEVSPTSEYISTSDNHGSVLIWSRSSGECLQRLPLQLNQCTAMKFHPTEPYLICAYSNQHLFEYNFAPQNGEYTNWTRKSLTRIPVQWYYDKNIITNLFYSNDDKKLHVIDQNYLTVFDKQKKMPSLYTKIFSKQHSQSSIHICKQFKYILYVNMIDSSKNDDVKQLFIVEMTPAMIEQCLPPALKRKKFGS</sequence>
<dbReference type="AlphaFoldDB" id="A0A814BZF7"/>
<evidence type="ECO:0000313" key="2">
    <source>
        <dbReference type="EMBL" id="CAF0936958.1"/>
    </source>
</evidence>
<dbReference type="GO" id="GO:0003723">
    <property type="term" value="F:RNA binding"/>
    <property type="evidence" value="ECO:0007669"/>
    <property type="project" value="TreeGrafter"/>
</dbReference>
<dbReference type="GO" id="GO:0030686">
    <property type="term" value="C:90S preribosome"/>
    <property type="evidence" value="ECO:0007669"/>
    <property type="project" value="InterPro"/>
</dbReference>
<dbReference type="PANTHER" id="PTHR44163:SF1">
    <property type="entry name" value="U3 SMALL NUCLEOLAR RNA-ASSOCIATED PROTEIN 4 HOMOLOG"/>
    <property type="match status" value="1"/>
</dbReference>
<dbReference type="OrthoDB" id="8883818at2759"/>
<dbReference type="EMBL" id="CAJNOQ010002072">
    <property type="protein sequence ID" value="CAF0936958.1"/>
    <property type="molecule type" value="Genomic_DNA"/>
</dbReference>
<dbReference type="GO" id="GO:0034455">
    <property type="term" value="C:t-UTP complex"/>
    <property type="evidence" value="ECO:0007669"/>
    <property type="project" value="TreeGrafter"/>
</dbReference>
<dbReference type="SMART" id="SM00320">
    <property type="entry name" value="WD40"/>
    <property type="match status" value="6"/>
</dbReference>
<dbReference type="InterPro" id="IPR015943">
    <property type="entry name" value="WD40/YVTN_repeat-like_dom_sf"/>
</dbReference>
<dbReference type="InterPro" id="IPR046351">
    <property type="entry name" value="UTP4"/>
</dbReference>
<dbReference type="GO" id="GO:0032040">
    <property type="term" value="C:small-subunit processome"/>
    <property type="evidence" value="ECO:0007669"/>
    <property type="project" value="TreeGrafter"/>
</dbReference>